<keyword evidence="10" id="KW-0482">Metalloprotease</keyword>
<evidence type="ECO:0000256" key="3">
    <source>
        <dbReference type="ARBA" id="ARBA00007931"/>
    </source>
</evidence>
<keyword evidence="7 14" id="KW-0378">Hydrolase</keyword>
<feature type="transmembrane region" description="Helical" evidence="12">
    <location>
        <begin position="200"/>
        <end position="231"/>
    </location>
</feature>
<reference evidence="14 15" key="1">
    <citation type="journal article" date="2020" name="Antonie Van Leeuwenhoek">
        <title>Rhodopirellula heiligendammensis sp. nov., Rhodopirellula pilleata sp. nov., and Rhodopirellula solitaria sp. nov. isolated from natural or artificial marine surfaces in Northern Germany and California, USA, and emended description of the genus Rhodopirellula.</title>
        <authorList>
            <person name="Kallscheuer N."/>
            <person name="Wiegand S."/>
            <person name="Jogler M."/>
            <person name="Boedeker C."/>
            <person name="Peeters S.H."/>
            <person name="Rast P."/>
            <person name="Heuer A."/>
            <person name="Jetten M.S.M."/>
            <person name="Rohde M."/>
            <person name="Jogler C."/>
        </authorList>
    </citation>
    <scope>NUCLEOTIDE SEQUENCE [LARGE SCALE GENOMIC DNA]</scope>
    <source>
        <strain evidence="14 15">Poly21</strain>
    </source>
</reference>
<dbReference type="EMBL" id="SJPU01000003">
    <property type="protein sequence ID" value="TWU11134.1"/>
    <property type="molecule type" value="Genomic_DNA"/>
</dbReference>
<evidence type="ECO:0000256" key="10">
    <source>
        <dbReference type="ARBA" id="ARBA00023049"/>
    </source>
</evidence>
<feature type="transmembrane region" description="Helical" evidence="12">
    <location>
        <begin position="302"/>
        <end position="327"/>
    </location>
</feature>
<dbReference type="GO" id="GO:0008237">
    <property type="term" value="F:metallopeptidase activity"/>
    <property type="evidence" value="ECO:0007669"/>
    <property type="project" value="UniProtKB-KW"/>
</dbReference>
<name>A0A5C6BL01_9BACT</name>
<evidence type="ECO:0000256" key="4">
    <source>
        <dbReference type="ARBA" id="ARBA00022670"/>
    </source>
</evidence>
<comment type="cofactor">
    <cofactor evidence="1">
        <name>Zn(2+)</name>
        <dbReference type="ChEBI" id="CHEBI:29105"/>
    </cofactor>
</comment>
<feature type="transmembrane region" description="Helical" evidence="12">
    <location>
        <begin position="54"/>
        <end position="72"/>
    </location>
</feature>
<evidence type="ECO:0000256" key="7">
    <source>
        <dbReference type="ARBA" id="ARBA00022801"/>
    </source>
</evidence>
<feature type="transmembrane region" description="Helical" evidence="12">
    <location>
        <begin position="131"/>
        <end position="154"/>
    </location>
</feature>
<evidence type="ECO:0000256" key="8">
    <source>
        <dbReference type="ARBA" id="ARBA00022833"/>
    </source>
</evidence>
<keyword evidence="9 12" id="KW-1133">Transmembrane helix</keyword>
<dbReference type="GO" id="GO:0016020">
    <property type="term" value="C:membrane"/>
    <property type="evidence" value="ECO:0007669"/>
    <property type="project" value="UniProtKB-SubCell"/>
</dbReference>
<evidence type="ECO:0000256" key="1">
    <source>
        <dbReference type="ARBA" id="ARBA00001947"/>
    </source>
</evidence>
<evidence type="ECO:0000313" key="15">
    <source>
        <dbReference type="Proteomes" id="UP000319908"/>
    </source>
</evidence>
<comment type="subcellular location">
    <subcellularLocation>
        <location evidence="2">Membrane</location>
        <topology evidence="2">Multi-pass membrane protein</topology>
    </subcellularLocation>
</comment>
<dbReference type="GO" id="GO:0046872">
    <property type="term" value="F:metal ion binding"/>
    <property type="evidence" value="ECO:0007669"/>
    <property type="project" value="UniProtKB-KW"/>
</dbReference>
<evidence type="ECO:0000256" key="5">
    <source>
        <dbReference type="ARBA" id="ARBA00022692"/>
    </source>
</evidence>
<proteinExistence type="inferred from homology"/>
<organism evidence="14 15">
    <name type="scientific">Allorhodopirellula heiligendammensis</name>
    <dbReference type="NCBI Taxonomy" id="2714739"/>
    <lineage>
        <taxon>Bacteria</taxon>
        <taxon>Pseudomonadati</taxon>
        <taxon>Planctomycetota</taxon>
        <taxon>Planctomycetia</taxon>
        <taxon>Pirellulales</taxon>
        <taxon>Pirellulaceae</taxon>
        <taxon>Allorhodopirellula</taxon>
    </lineage>
</organism>
<dbReference type="AlphaFoldDB" id="A0A5C6BL01"/>
<dbReference type="InterPro" id="IPR008915">
    <property type="entry name" value="Peptidase_M50"/>
</dbReference>
<evidence type="ECO:0000256" key="2">
    <source>
        <dbReference type="ARBA" id="ARBA00004141"/>
    </source>
</evidence>
<sequence>MNSSDDILPILRPSTALPIVNHDESVVGGATEVSGDRKLIAAVRAIENKSTAGVAKLLTLIVSLAVFIAVGVAWWDAWMVTMIVIVLLFHEAGHYIAMRSFGYRNVKMFFVPFLGAAVSGRHFNISPWKKALVYLAGPVPGIVLALPLLAAGLITEQNWMFELAAMGLLLNVLNLLPIMPLDGGWIVHLTLLSRSPVLELVARLAGIGLMFAFAIFTGSPVVLIIAIPLMISLPTTFRVSSLIQRLRDRPLPQPERHEIPDEAIGLLDDAMQTTALHTMPLTNRAGLIVQIYESLIVRPPGLAATLAIWFVYVGAIVLGVLGGYSILLSRDLSDGVG</sequence>
<evidence type="ECO:0000256" key="12">
    <source>
        <dbReference type="SAM" id="Phobius"/>
    </source>
</evidence>
<keyword evidence="8" id="KW-0862">Zinc</keyword>
<dbReference type="PANTHER" id="PTHR39188:SF3">
    <property type="entry name" value="STAGE IV SPORULATION PROTEIN FB"/>
    <property type="match status" value="1"/>
</dbReference>
<dbReference type="Pfam" id="PF02163">
    <property type="entry name" value="Peptidase_M50"/>
    <property type="match status" value="1"/>
</dbReference>
<dbReference type="RefSeq" id="WP_302120319.1">
    <property type="nucleotide sequence ID" value="NZ_SJPU01000003.1"/>
</dbReference>
<evidence type="ECO:0000256" key="11">
    <source>
        <dbReference type="ARBA" id="ARBA00023136"/>
    </source>
</evidence>
<gene>
    <name evidence="14" type="primary">spoIVFB</name>
    <name evidence="14" type="ORF">Poly21_50410</name>
</gene>
<keyword evidence="6" id="KW-0479">Metal-binding</keyword>
<keyword evidence="5 12" id="KW-0812">Transmembrane</keyword>
<dbReference type="Proteomes" id="UP000319908">
    <property type="component" value="Unassembled WGS sequence"/>
</dbReference>
<dbReference type="GO" id="GO:0006508">
    <property type="term" value="P:proteolysis"/>
    <property type="evidence" value="ECO:0007669"/>
    <property type="project" value="UniProtKB-KW"/>
</dbReference>
<protein>
    <submittedName>
        <fullName evidence="14">Stage IV sporulation protein FB</fullName>
        <ecNumber evidence="14">3.4.24.-</ecNumber>
    </submittedName>
</protein>
<evidence type="ECO:0000256" key="6">
    <source>
        <dbReference type="ARBA" id="ARBA00022723"/>
    </source>
</evidence>
<comment type="caution">
    <text evidence="14">The sequence shown here is derived from an EMBL/GenBank/DDBJ whole genome shotgun (WGS) entry which is preliminary data.</text>
</comment>
<accession>A0A5C6BL01</accession>
<dbReference type="EC" id="3.4.24.-" evidence="14"/>
<evidence type="ECO:0000259" key="13">
    <source>
        <dbReference type="Pfam" id="PF02163"/>
    </source>
</evidence>
<comment type="similarity">
    <text evidence="3">Belongs to the peptidase M50B family.</text>
</comment>
<feature type="transmembrane region" description="Helical" evidence="12">
    <location>
        <begin position="78"/>
        <end position="97"/>
    </location>
</feature>
<feature type="domain" description="Peptidase M50" evidence="13">
    <location>
        <begin position="80"/>
        <end position="153"/>
    </location>
</feature>
<dbReference type="PANTHER" id="PTHR39188">
    <property type="entry name" value="MEMBRANE-ASSOCIATED ZINC METALLOPROTEASE M50B"/>
    <property type="match status" value="1"/>
</dbReference>
<evidence type="ECO:0000313" key="14">
    <source>
        <dbReference type="EMBL" id="TWU11134.1"/>
    </source>
</evidence>
<keyword evidence="4" id="KW-0645">Protease</keyword>
<keyword evidence="15" id="KW-1185">Reference proteome</keyword>
<evidence type="ECO:0000256" key="9">
    <source>
        <dbReference type="ARBA" id="ARBA00022989"/>
    </source>
</evidence>
<keyword evidence="11 12" id="KW-0472">Membrane</keyword>